<dbReference type="WBParaSite" id="ACRNAN_scaffold3469.g31941.t1">
    <property type="protein sequence ID" value="ACRNAN_scaffold3469.g31941.t1"/>
    <property type="gene ID" value="ACRNAN_scaffold3469.g31941"/>
</dbReference>
<reference evidence="3" key="1">
    <citation type="submission" date="2022-11" db="UniProtKB">
        <authorList>
            <consortium name="WormBaseParasite"/>
        </authorList>
    </citation>
    <scope>IDENTIFICATION</scope>
</reference>
<feature type="domain" description="RXYLT1 C-terminal" evidence="1">
    <location>
        <begin position="2"/>
        <end position="152"/>
    </location>
</feature>
<dbReference type="InterPro" id="IPR057538">
    <property type="entry name" value="RXYLT1_C"/>
</dbReference>
<accession>A0A914DPF2</accession>
<organism evidence="2 3">
    <name type="scientific">Acrobeloides nanus</name>
    <dbReference type="NCBI Taxonomy" id="290746"/>
    <lineage>
        <taxon>Eukaryota</taxon>
        <taxon>Metazoa</taxon>
        <taxon>Ecdysozoa</taxon>
        <taxon>Nematoda</taxon>
        <taxon>Chromadorea</taxon>
        <taxon>Rhabditida</taxon>
        <taxon>Tylenchina</taxon>
        <taxon>Cephalobomorpha</taxon>
        <taxon>Cephaloboidea</taxon>
        <taxon>Cephalobidae</taxon>
        <taxon>Acrobeloides</taxon>
    </lineage>
</organism>
<dbReference type="PANTHER" id="PTHR15576:SF1">
    <property type="entry name" value="RIBITOL-5-PHOSPHATE XYLOSYLTRANSFERASE 1"/>
    <property type="match status" value="1"/>
</dbReference>
<dbReference type="PANTHER" id="PTHR15576">
    <property type="entry name" value="RIBITOL-5-PHOSPHATE XYLOSYLTRANSFERASE 1"/>
    <property type="match status" value="1"/>
</dbReference>
<dbReference type="AlphaFoldDB" id="A0A914DPF2"/>
<dbReference type="GO" id="GO:0120053">
    <property type="term" value="F:ribitol beta-1,4-xylosyltransferase activity"/>
    <property type="evidence" value="ECO:0007669"/>
    <property type="project" value="InterPro"/>
</dbReference>
<dbReference type="Proteomes" id="UP000887540">
    <property type="component" value="Unplaced"/>
</dbReference>
<protein>
    <submittedName>
        <fullName evidence="3">Glycosyltransferase</fullName>
    </submittedName>
</protein>
<proteinExistence type="predicted"/>
<evidence type="ECO:0000259" key="1">
    <source>
        <dbReference type="Pfam" id="PF24785"/>
    </source>
</evidence>
<evidence type="ECO:0000313" key="3">
    <source>
        <dbReference type="WBParaSite" id="ACRNAN_scaffold3469.g31941.t1"/>
    </source>
</evidence>
<sequence>MVNFIGSIRSNRQEMVDKIKNVNISSYINVQANWASKDGINVVNYRDILRESAFTLAPWGNNPESLRLYEALEAGSIPIFQKLDSKRSPMTPMGENNPIPQFANWDDAIKFVEKSRLNMKLAEQLQERIIRFWKSYKEKIQFKIKNVIDKAFKESHGYDC</sequence>
<dbReference type="InterPro" id="IPR055286">
    <property type="entry name" value="RXYLT1-like"/>
</dbReference>
<dbReference type="GO" id="GO:0005794">
    <property type="term" value="C:Golgi apparatus"/>
    <property type="evidence" value="ECO:0007669"/>
    <property type="project" value="TreeGrafter"/>
</dbReference>
<dbReference type="GO" id="GO:0035269">
    <property type="term" value="P:protein O-linked glycosylation via mannose"/>
    <property type="evidence" value="ECO:0007669"/>
    <property type="project" value="InterPro"/>
</dbReference>
<name>A0A914DPF2_9BILA</name>
<dbReference type="Pfam" id="PF24785">
    <property type="entry name" value="RXYLT1_C"/>
    <property type="match status" value="1"/>
</dbReference>
<evidence type="ECO:0000313" key="2">
    <source>
        <dbReference type="Proteomes" id="UP000887540"/>
    </source>
</evidence>
<keyword evidence="2" id="KW-1185">Reference proteome</keyword>